<keyword evidence="1" id="KW-0472">Membrane</keyword>
<dbReference type="Pfam" id="PF05359">
    <property type="entry name" value="DUF748"/>
    <property type="match status" value="2"/>
</dbReference>
<gene>
    <name evidence="2" type="ORF">HQN60_08890</name>
</gene>
<keyword evidence="3" id="KW-1185">Reference proteome</keyword>
<evidence type="ECO:0000313" key="3">
    <source>
        <dbReference type="Proteomes" id="UP000504844"/>
    </source>
</evidence>
<dbReference type="RefSeq" id="WP_173533313.1">
    <property type="nucleotide sequence ID" value="NZ_CP054143.1"/>
</dbReference>
<accession>A0A6M8SVW2</accession>
<evidence type="ECO:0000256" key="1">
    <source>
        <dbReference type="SAM" id="Phobius"/>
    </source>
</evidence>
<dbReference type="Proteomes" id="UP000504844">
    <property type="component" value="Chromosome"/>
</dbReference>
<dbReference type="Gene3D" id="3.30.1330.60">
    <property type="entry name" value="OmpA-like domain"/>
    <property type="match status" value="1"/>
</dbReference>
<dbReference type="InterPro" id="IPR008023">
    <property type="entry name" value="DUF748"/>
</dbReference>
<organism evidence="2 3">
    <name type="scientific">Deefgea piscis</name>
    <dbReference type="NCBI Taxonomy" id="2739061"/>
    <lineage>
        <taxon>Bacteria</taxon>
        <taxon>Pseudomonadati</taxon>
        <taxon>Pseudomonadota</taxon>
        <taxon>Betaproteobacteria</taxon>
        <taxon>Neisseriales</taxon>
        <taxon>Chitinibacteraceae</taxon>
        <taxon>Deefgea</taxon>
    </lineage>
</organism>
<dbReference type="GO" id="GO:0090313">
    <property type="term" value="P:regulation of protein targeting to membrane"/>
    <property type="evidence" value="ECO:0007669"/>
    <property type="project" value="TreeGrafter"/>
</dbReference>
<proteinExistence type="predicted"/>
<dbReference type="InterPro" id="IPR052894">
    <property type="entry name" value="AsmA-related"/>
</dbReference>
<keyword evidence="1" id="KW-0812">Transmembrane</keyword>
<dbReference type="KEGG" id="dee:HQN60_08890"/>
<protein>
    <submittedName>
        <fullName evidence="2">DUF748 domain-containing protein</fullName>
    </submittedName>
</protein>
<feature type="transmembrane region" description="Helical" evidence="1">
    <location>
        <begin position="12"/>
        <end position="33"/>
    </location>
</feature>
<dbReference type="GO" id="GO:0005886">
    <property type="term" value="C:plasma membrane"/>
    <property type="evidence" value="ECO:0007669"/>
    <property type="project" value="TreeGrafter"/>
</dbReference>
<name>A0A6M8SVW2_9NEIS</name>
<dbReference type="AlphaFoldDB" id="A0A6M8SVW2"/>
<dbReference type="PANTHER" id="PTHR30441:SF8">
    <property type="entry name" value="DUF748 DOMAIN-CONTAINING PROTEIN"/>
    <property type="match status" value="1"/>
</dbReference>
<keyword evidence="1" id="KW-1133">Transmembrane helix</keyword>
<evidence type="ECO:0000313" key="2">
    <source>
        <dbReference type="EMBL" id="QKJ66809.1"/>
    </source>
</evidence>
<reference evidence="2 3" key="1">
    <citation type="submission" date="2020-05" db="EMBL/GenBank/DDBJ databases">
        <title>Complete genome sequence of Deefgea sp. D17.</title>
        <authorList>
            <person name="Bae J.-W."/>
            <person name="Han J.E."/>
        </authorList>
    </citation>
    <scope>NUCLEOTIDE SEQUENCE [LARGE SCALE GENOMIC DNA]</scope>
    <source>
        <strain evidence="2 3">D17</strain>
    </source>
</reference>
<dbReference type="InterPro" id="IPR036737">
    <property type="entry name" value="OmpA-like_sf"/>
</dbReference>
<sequence length="1190" mass="130983">MLKSFFQRQRWFRFAVYVLASILLLGALVHWALPPLLRPWLEKEASQILHRPVTIGELAINPYSLQFDLSDVAVRDQYGPFVSFKSLQVNAEWRSIWRMAPVVRSITLDTPKVTLIRLAADRYNFSDLIPKKSQTTKSNEPLPRFSLNNIRIIGGDIHLDDRVIGENQTLDQLNFSLPFLSTLPQRINEYIQPQLSARFNGRPFELKGESKPFEDSLDTLLKFKINQQDLTPFLAYAPFPQGIAVPSAVLSADVEMVFRQQKDRADLLFNGHLQLNQAAITQNSQSFIALDQLKVELKNIKPLLAEYRFGLIDVRGLDVQLSRNQAAVFNWQTLVPENTANAKAAAEPTEKKSTLLAFNELKVSDSQLHWLDQAVNPKVETALQAIDLNIKNYSNQNQSPFSVQLSAKTQQAASLAAELQVTASPLKLSGKINASQIQIADYAGYYQAQLPAQLAATVGFATELELQADPMQYALKNLQLDIDRFTLTAAKAKKPALTIAQLQLTEASIDSATKAVKVGNLLSKNGYLNVLQQKDGELNLLQLLPESKGKKPAQAKQTPEWSVLLQSGQWQDWKVEYIDQRIANSKPLVWKNIALNLNNVDSRPNSRSTLNLQAQGGRSAKIKVAGSWVPQPFSANLDLDLANFDAAYGQPYFNQYVNISLARGFLNAKGNLRLAVEPKLSASYTGNLSANNVYALDKITGNDFLKWKSFYIGGIKAQLSPLNIDINEIALSDFYSRLILSADGRLNLQDVMVKDAGEVSVTTERTTERSAATASAPIEAEKTLAESSGLDIPIKINKVTLNNGQIQYTDLFIKPNFSANLTQMGGVIGGLSSNENDRATLNLRGSMDYVAPVEIQGSLNPLSKTLFIDLKGGVKGYELTNASAFAIKYAGYGIEKGKMSMDVSYLIENQKLTASNKIFLDQLTLGPAVESATATKLPVKFVLSLLTNRKGQINLNLPIQGSLNDPQFSLGGIIWQAIVNVVEKVVTSPFDALSDAFSDGPSLSHIDFASGSAQLNEQAQLVVNNLSQALLDRPSLNLDIIGWASLESDTAGLRLQDLNKKMRAIKAAELGEKSESIESDSDIVIAATERDALLTQVYKNEKFPKPKNVLGLNKSLPPAEMEKLILANTVISNEQLQALAMRRAQQVKTALQAAGVDSARLFIAQAKINATQSDLAADQGSLSRVQFKLK</sequence>
<dbReference type="EMBL" id="CP054143">
    <property type="protein sequence ID" value="QKJ66809.1"/>
    <property type="molecule type" value="Genomic_DNA"/>
</dbReference>
<dbReference type="PANTHER" id="PTHR30441">
    <property type="entry name" value="DUF748 DOMAIN-CONTAINING PROTEIN"/>
    <property type="match status" value="1"/>
</dbReference>